<evidence type="ECO:0000313" key="2">
    <source>
        <dbReference type="EMBL" id="MCY1078687.1"/>
    </source>
</evidence>
<comment type="caution">
    <text evidence="2">The sequence shown here is derived from an EMBL/GenBank/DDBJ whole genome shotgun (WGS) entry which is preliminary data.</text>
</comment>
<dbReference type="Proteomes" id="UP001207654">
    <property type="component" value="Unassembled WGS sequence"/>
</dbReference>
<dbReference type="RefSeq" id="WP_267537452.1">
    <property type="nucleotide sequence ID" value="NZ_JAPNKA010000001.1"/>
</dbReference>
<organism evidence="2 3">
    <name type="scientific">Archangium lansingense</name>
    <dbReference type="NCBI Taxonomy" id="2995310"/>
    <lineage>
        <taxon>Bacteria</taxon>
        <taxon>Pseudomonadati</taxon>
        <taxon>Myxococcota</taxon>
        <taxon>Myxococcia</taxon>
        <taxon>Myxococcales</taxon>
        <taxon>Cystobacterineae</taxon>
        <taxon>Archangiaceae</taxon>
        <taxon>Archangium</taxon>
    </lineage>
</organism>
<reference evidence="2 3" key="1">
    <citation type="submission" date="2022-11" db="EMBL/GenBank/DDBJ databases">
        <title>Minimal conservation of predation-associated metabolite biosynthetic gene clusters underscores biosynthetic potential of Myxococcota including descriptions for ten novel species: Archangium lansinium sp. nov., Myxococcus landrumus sp. nov., Nannocystis bai.</title>
        <authorList>
            <person name="Ahearne A."/>
            <person name="Stevens C."/>
            <person name="Phillips K."/>
        </authorList>
    </citation>
    <scope>NUCLEOTIDE SEQUENCE [LARGE SCALE GENOMIC DNA]</scope>
    <source>
        <strain evidence="2 3">MIWBW</strain>
    </source>
</reference>
<accession>A0ABT4AAJ9</accession>
<keyword evidence="3" id="KW-1185">Reference proteome</keyword>
<protein>
    <submittedName>
        <fullName evidence="2">Uncharacterized protein</fullName>
    </submittedName>
</protein>
<name>A0ABT4AAJ9_9BACT</name>
<proteinExistence type="predicted"/>
<sequence>MKEAIVTPQSERAPGARPQEPAASLLSRLEQLIDTELGPLREGVEPLVDELRAGLAALYPSAGGRQLPPKEQEEQRAQLAQVLDTLEDVLEALQRAARARRHTGPGAGTRRH</sequence>
<dbReference type="EMBL" id="JAPNKA010000001">
    <property type="protein sequence ID" value="MCY1078687.1"/>
    <property type="molecule type" value="Genomic_DNA"/>
</dbReference>
<evidence type="ECO:0000256" key="1">
    <source>
        <dbReference type="SAM" id="MobiDB-lite"/>
    </source>
</evidence>
<evidence type="ECO:0000313" key="3">
    <source>
        <dbReference type="Proteomes" id="UP001207654"/>
    </source>
</evidence>
<feature type="region of interest" description="Disordered" evidence="1">
    <location>
        <begin position="1"/>
        <end position="21"/>
    </location>
</feature>
<gene>
    <name evidence="2" type="ORF">OV287_29885</name>
</gene>